<organism evidence="2 3">
    <name type="scientific">Draconibacterium halophilum</name>
    <dbReference type="NCBI Taxonomy" id="2706887"/>
    <lineage>
        <taxon>Bacteria</taxon>
        <taxon>Pseudomonadati</taxon>
        <taxon>Bacteroidota</taxon>
        <taxon>Bacteroidia</taxon>
        <taxon>Marinilabiliales</taxon>
        <taxon>Prolixibacteraceae</taxon>
        <taxon>Draconibacterium</taxon>
    </lineage>
</organism>
<gene>
    <name evidence="2" type="ORF">G0Q07_10020</name>
</gene>
<accession>A0A6C0RDN6</accession>
<proteinExistence type="predicted"/>
<evidence type="ECO:0000313" key="2">
    <source>
        <dbReference type="EMBL" id="QIA08046.1"/>
    </source>
</evidence>
<dbReference type="EMBL" id="CP048409">
    <property type="protein sequence ID" value="QIA08046.1"/>
    <property type="molecule type" value="Genomic_DNA"/>
</dbReference>
<name>A0A6C0RDN6_9BACT</name>
<dbReference type="PANTHER" id="PTHR40099">
    <property type="entry name" value="ACETOLACTATE SYNTHASE, SMALL SUBUNIT"/>
    <property type="match status" value="1"/>
</dbReference>
<evidence type="ECO:0000313" key="3">
    <source>
        <dbReference type="Proteomes" id="UP000474630"/>
    </source>
</evidence>
<feature type="domain" description="ACT" evidence="1">
    <location>
        <begin position="4"/>
        <end position="119"/>
    </location>
</feature>
<dbReference type="Proteomes" id="UP000474630">
    <property type="component" value="Chromosome"/>
</dbReference>
<dbReference type="Pfam" id="PF19571">
    <property type="entry name" value="ACT_8"/>
    <property type="match status" value="1"/>
</dbReference>
<dbReference type="PANTHER" id="PTHR40099:SF1">
    <property type="entry name" value="ACETOLACTATE SYNTHASE, SMALL SUBUNIT"/>
    <property type="match status" value="1"/>
</dbReference>
<dbReference type="RefSeq" id="WP_163345967.1">
    <property type="nucleotide sequence ID" value="NZ_CP048409.1"/>
</dbReference>
<dbReference type="Gene3D" id="3.30.2130.10">
    <property type="entry name" value="VC0802-like"/>
    <property type="match status" value="1"/>
</dbReference>
<dbReference type="SUPFAM" id="SSF55021">
    <property type="entry name" value="ACT-like"/>
    <property type="match status" value="2"/>
</dbReference>
<dbReference type="InterPro" id="IPR045739">
    <property type="entry name" value="ACT_dom_pair"/>
</dbReference>
<reference evidence="2 3" key="1">
    <citation type="submission" date="2020-02" db="EMBL/GenBank/DDBJ databases">
        <title>Genome sequencing for Draconibacterium sp. strain M1.</title>
        <authorList>
            <person name="Park S.-J."/>
        </authorList>
    </citation>
    <scope>NUCLEOTIDE SEQUENCE [LARGE SCALE GENOMIC DNA]</scope>
    <source>
        <strain evidence="2 3">M1</strain>
    </source>
</reference>
<keyword evidence="3" id="KW-1185">Reference proteome</keyword>
<protein>
    <recommendedName>
        <fullName evidence="1">ACT domain-containing protein</fullName>
    </recommendedName>
</protein>
<dbReference type="InterPro" id="IPR045865">
    <property type="entry name" value="ACT-like_dom_sf"/>
</dbReference>
<sequence length="143" mass="15931">MAFEISVFLENKITHFEAVTALLKKEGINIRTLTLNNMAHGWGVLSLLVDQPDEAYKILADHGNSVAMKEVIALEMKDEAGGLDEILMKIARAGIHIETAYTRLIAENNLAVLLLEVPDVLEAVRRLEINHVKILEDKVVYGK</sequence>
<evidence type="ECO:0000259" key="1">
    <source>
        <dbReference type="Pfam" id="PF19571"/>
    </source>
</evidence>
<dbReference type="KEGG" id="drc:G0Q07_10020"/>
<dbReference type="AlphaFoldDB" id="A0A6C0RDN6"/>